<evidence type="ECO:0000313" key="3">
    <source>
        <dbReference type="EMBL" id="MEE2041069.1"/>
    </source>
</evidence>
<organism evidence="3 4">
    <name type="scientific">Nocardiopsis codii</name>
    <dbReference type="NCBI Taxonomy" id="3065942"/>
    <lineage>
        <taxon>Bacteria</taxon>
        <taxon>Bacillati</taxon>
        <taxon>Actinomycetota</taxon>
        <taxon>Actinomycetes</taxon>
        <taxon>Streptosporangiales</taxon>
        <taxon>Nocardiopsidaceae</taxon>
        <taxon>Nocardiopsis</taxon>
    </lineage>
</organism>
<feature type="compositionally biased region" description="Low complexity" evidence="1">
    <location>
        <begin position="193"/>
        <end position="202"/>
    </location>
</feature>
<comment type="caution">
    <text evidence="3">The sequence shown here is derived from an EMBL/GenBank/DDBJ whole genome shotgun (WGS) entry which is preliminary data.</text>
</comment>
<evidence type="ECO:0000313" key="4">
    <source>
        <dbReference type="Proteomes" id="UP001356095"/>
    </source>
</evidence>
<accession>A0ABU7KGL1</accession>
<evidence type="ECO:0000256" key="1">
    <source>
        <dbReference type="SAM" id="MobiDB-lite"/>
    </source>
</evidence>
<proteinExistence type="predicted"/>
<name>A0ABU7KGL1_9ACTN</name>
<dbReference type="EMBL" id="JAUZMY010000040">
    <property type="protein sequence ID" value="MEE2041069.1"/>
    <property type="molecule type" value="Genomic_DNA"/>
</dbReference>
<protein>
    <recommendedName>
        <fullName evidence="5">Integral membrane protein</fullName>
    </recommendedName>
</protein>
<feature type="transmembrane region" description="Helical" evidence="2">
    <location>
        <begin position="21"/>
        <end position="39"/>
    </location>
</feature>
<keyword evidence="2" id="KW-1133">Transmembrane helix</keyword>
<feature type="region of interest" description="Disordered" evidence="1">
    <location>
        <begin position="135"/>
        <end position="249"/>
    </location>
</feature>
<feature type="transmembrane region" description="Helical" evidence="2">
    <location>
        <begin position="86"/>
        <end position="102"/>
    </location>
</feature>
<evidence type="ECO:0008006" key="5">
    <source>
        <dbReference type="Google" id="ProtNLM"/>
    </source>
</evidence>
<feature type="compositionally biased region" description="Low complexity" evidence="1">
    <location>
        <begin position="236"/>
        <end position="249"/>
    </location>
</feature>
<keyword evidence="4" id="KW-1185">Reference proteome</keyword>
<reference evidence="3 4" key="1">
    <citation type="submission" date="2023-08" db="EMBL/GenBank/DDBJ databases">
        <authorList>
            <person name="Girao M."/>
            <person name="Carvalho M.F."/>
        </authorList>
    </citation>
    <scope>NUCLEOTIDE SEQUENCE [LARGE SCALE GENOMIC DNA]</scope>
    <source>
        <strain evidence="3 4">CT-R113</strain>
    </source>
</reference>
<gene>
    <name evidence="3" type="ORF">Q8791_27985</name>
</gene>
<keyword evidence="2" id="KW-0472">Membrane</keyword>
<evidence type="ECO:0000256" key="2">
    <source>
        <dbReference type="SAM" id="Phobius"/>
    </source>
</evidence>
<dbReference type="Proteomes" id="UP001356095">
    <property type="component" value="Unassembled WGS sequence"/>
</dbReference>
<sequence>MVYGTVARSTARMLERRRVTRAGVTRISVLGAVGGAVWFSRADMVGGLAGSAFLASVLFCDAVRVRMRADRRDALTRWLAAMLSQLREYVVYLGLAVGAVLADLGGAWGWAAGALVALALRDSLLVAHAAPLGSFPGQNMKSAPPPSQERTGSLLGGLVPRRPVRDPRDSDPALTGRLLGASAPGDGKAPRRGPGANVASAAGAGGAAPAGVRADGAPPGPREAGPDRDRPAAGSGPHRAPGAARTPGAAPALPALARRLMVFSQPTRFLVIAVTATLWDARVAFVTLIVGCTIAVTGELVDPTAREVRR</sequence>
<dbReference type="RefSeq" id="WP_407942065.1">
    <property type="nucleotide sequence ID" value="NZ_JAUZMY010000040.1"/>
</dbReference>
<keyword evidence="2" id="KW-0812">Transmembrane</keyword>
<feature type="transmembrane region" description="Helical" evidence="2">
    <location>
        <begin position="45"/>
        <end position="65"/>
    </location>
</feature>